<evidence type="ECO:0000313" key="14">
    <source>
        <dbReference type="Proteomes" id="UP000266376"/>
    </source>
</evidence>
<gene>
    <name evidence="11" type="ORF">DW658_03245</name>
    <name evidence="10" type="ORF">DWV67_03270</name>
    <name evidence="9" type="ORF">DWX78_15805</name>
    <name evidence="8" type="ORF">DXB12_03985</name>
    <name evidence="7" type="ORF">DXD10_03470</name>
</gene>
<sequence>MHQTGQIYRPPSEASVQRLEVTIGCSHNKCSFCTMYRKTPFRVALLEDVEADLKELHDRGEKITRIYLTNGDPFVLNTDRLVKIAELIHQYLPKVEVLTCYASIQNLKAKSLEELKLLKSVGYDELYVGLETAYAPAVKLINKGFTVEEAYENIGKLKEAGMKYTALLMMGIGGKGHSKESVAATAALLNKYPPYRVSALSTAVLHGSELEERCNKGEYVQLTERELVEEEKMLLRALKIDDCIFFGSHPYNLITISGVLPQDREKIIKHLDSEMEAWDRDQPGFLDTVWKRADM</sequence>
<evidence type="ECO:0000256" key="1">
    <source>
        <dbReference type="ARBA" id="ARBA00001966"/>
    </source>
</evidence>
<evidence type="ECO:0000313" key="13">
    <source>
        <dbReference type="Proteomes" id="UP000261208"/>
    </source>
</evidence>
<keyword evidence="5" id="KW-0411">Iron-sulfur</keyword>
<dbReference type="CDD" id="cd01335">
    <property type="entry name" value="Radical_SAM"/>
    <property type="match status" value="1"/>
</dbReference>
<dbReference type="PANTHER" id="PTHR43409">
    <property type="entry name" value="ANAEROBIC MAGNESIUM-PROTOPORPHYRIN IX MONOMETHYL ESTER CYCLASE-RELATED"/>
    <property type="match status" value="1"/>
</dbReference>
<reference evidence="12 13" key="1">
    <citation type="submission" date="2018-08" db="EMBL/GenBank/DDBJ databases">
        <title>A genome reference for cultivated species of the human gut microbiota.</title>
        <authorList>
            <person name="Zou Y."/>
            <person name="Xue W."/>
            <person name="Luo G."/>
        </authorList>
    </citation>
    <scope>NUCLEOTIDE SEQUENCE [LARGE SCALE GENOMIC DNA]</scope>
    <source>
        <strain evidence="10 14">AF12-11</strain>
        <strain evidence="9 16">AF21-25</strain>
        <strain evidence="11 15">AM23-7AC</strain>
        <strain evidence="8 12">OM02-12</strain>
        <strain evidence="7 13">TF11-11</strain>
    </source>
</reference>
<evidence type="ECO:0000313" key="16">
    <source>
        <dbReference type="Proteomes" id="UP000285981"/>
    </source>
</evidence>
<name>A0A395XRG6_9FIRM</name>
<dbReference type="Pfam" id="PF04055">
    <property type="entry name" value="Radical_SAM"/>
    <property type="match status" value="1"/>
</dbReference>
<proteinExistence type="predicted"/>
<dbReference type="EMBL" id="QSQQ01000003">
    <property type="protein sequence ID" value="RGK49716.1"/>
    <property type="molecule type" value="Genomic_DNA"/>
</dbReference>
<dbReference type="InterPro" id="IPR058240">
    <property type="entry name" value="rSAM_sf"/>
</dbReference>
<comment type="cofactor">
    <cofactor evidence="1">
        <name>[4Fe-4S] cluster</name>
        <dbReference type="ChEBI" id="CHEBI:49883"/>
    </cofactor>
</comment>
<dbReference type="AlphaFoldDB" id="A0A395XRG6"/>
<dbReference type="Proteomes" id="UP000285666">
    <property type="component" value="Unassembled WGS sequence"/>
</dbReference>
<dbReference type="GO" id="GO:0003824">
    <property type="term" value="F:catalytic activity"/>
    <property type="evidence" value="ECO:0007669"/>
    <property type="project" value="InterPro"/>
</dbReference>
<evidence type="ECO:0000256" key="3">
    <source>
        <dbReference type="ARBA" id="ARBA00022723"/>
    </source>
</evidence>
<comment type="caution">
    <text evidence="10">The sequence shown here is derived from an EMBL/GenBank/DDBJ whole genome shotgun (WGS) entry which is preliminary data.</text>
</comment>
<dbReference type="Proteomes" id="UP000285981">
    <property type="component" value="Unassembled WGS sequence"/>
</dbReference>
<dbReference type="InterPro" id="IPR007197">
    <property type="entry name" value="rSAM"/>
</dbReference>
<dbReference type="EMBL" id="QRVU01000180">
    <property type="protein sequence ID" value="RGS64831.1"/>
    <property type="molecule type" value="Genomic_DNA"/>
</dbReference>
<evidence type="ECO:0000256" key="2">
    <source>
        <dbReference type="ARBA" id="ARBA00022691"/>
    </source>
</evidence>
<dbReference type="PROSITE" id="PS51918">
    <property type="entry name" value="RADICAL_SAM"/>
    <property type="match status" value="1"/>
</dbReference>
<dbReference type="Proteomes" id="UP000261208">
    <property type="component" value="Unassembled WGS sequence"/>
</dbReference>
<dbReference type="InterPro" id="IPR013785">
    <property type="entry name" value="Aldolase_TIM"/>
</dbReference>
<evidence type="ECO:0000256" key="4">
    <source>
        <dbReference type="ARBA" id="ARBA00023004"/>
    </source>
</evidence>
<dbReference type="EMBL" id="QSAJ01000005">
    <property type="protein sequence ID" value="RGW55077.1"/>
    <property type="molecule type" value="Genomic_DNA"/>
</dbReference>
<accession>A0A395XRG6</accession>
<protein>
    <submittedName>
        <fullName evidence="10">Radical SAM protein</fullName>
    </submittedName>
</protein>
<dbReference type="EMBL" id="QRHN01000002">
    <property type="protein sequence ID" value="RHF80426.1"/>
    <property type="molecule type" value="Genomic_DNA"/>
</dbReference>
<evidence type="ECO:0000313" key="9">
    <source>
        <dbReference type="EMBL" id="RGS64831.1"/>
    </source>
</evidence>
<dbReference type="PANTHER" id="PTHR43409:SF4">
    <property type="entry name" value="RADICAL SAM SUPERFAMILY PROTEIN"/>
    <property type="match status" value="1"/>
</dbReference>
<dbReference type="Proteomes" id="UP000261055">
    <property type="component" value="Unassembled WGS sequence"/>
</dbReference>
<dbReference type="SMART" id="SM00729">
    <property type="entry name" value="Elp3"/>
    <property type="match status" value="1"/>
</dbReference>
<dbReference type="SUPFAM" id="SSF102114">
    <property type="entry name" value="Radical SAM enzymes"/>
    <property type="match status" value="1"/>
</dbReference>
<dbReference type="RefSeq" id="WP_117612999.1">
    <property type="nucleotide sequence ID" value="NZ_QRHN01000002.1"/>
</dbReference>
<dbReference type="Proteomes" id="UP000266376">
    <property type="component" value="Unassembled WGS sequence"/>
</dbReference>
<keyword evidence="3" id="KW-0479">Metal-binding</keyword>
<dbReference type="Gene3D" id="3.20.20.70">
    <property type="entry name" value="Aldolase class I"/>
    <property type="match status" value="1"/>
</dbReference>
<keyword evidence="4" id="KW-0408">Iron</keyword>
<feature type="domain" description="Radical SAM core" evidence="6">
    <location>
        <begin position="11"/>
        <end position="241"/>
    </location>
</feature>
<keyword evidence="12" id="KW-1185">Reference proteome</keyword>
<evidence type="ECO:0000256" key="5">
    <source>
        <dbReference type="ARBA" id="ARBA00023014"/>
    </source>
</evidence>
<dbReference type="GO" id="GO:0051536">
    <property type="term" value="F:iron-sulfur cluster binding"/>
    <property type="evidence" value="ECO:0007669"/>
    <property type="project" value="UniProtKB-KW"/>
</dbReference>
<dbReference type="SFLD" id="SFLDG01082">
    <property type="entry name" value="B12-binding_domain_containing"/>
    <property type="match status" value="1"/>
</dbReference>
<dbReference type="GO" id="GO:0046872">
    <property type="term" value="F:metal ion binding"/>
    <property type="evidence" value="ECO:0007669"/>
    <property type="project" value="UniProtKB-KW"/>
</dbReference>
<evidence type="ECO:0000313" key="15">
    <source>
        <dbReference type="Proteomes" id="UP000285666"/>
    </source>
</evidence>
<evidence type="ECO:0000313" key="11">
    <source>
        <dbReference type="EMBL" id="RHF80426.1"/>
    </source>
</evidence>
<dbReference type="SFLD" id="SFLDG01095">
    <property type="entry name" value="Uncharacterised_Radical_SAM_Su"/>
    <property type="match status" value="1"/>
</dbReference>
<evidence type="ECO:0000313" key="7">
    <source>
        <dbReference type="EMBL" id="RGK49716.1"/>
    </source>
</evidence>
<keyword evidence="2" id="KW-0949">S-adenosyl-L-methionine</keyword>
<dbReference type="InterPro" id="IPR006638">
    <property type="entry name" value="Elp3/MiaA/NifB-like_rSAM"/>
</dbReference>
<evidence type="ECO:0000259" key="6">
    <source>
        <dbReference type="PROSITE" id="PS51918"/>
    </source>
</evidence>
<evidence type="ECO:0000313" key="10">
    <source>
        <dbReference type="EMBL" id="RGW55077.1"/>
    </source>
</evidence>
<organism evidence="10 14">
    <name type="scientific">Dorea formicigenerans</name>
    <dbReference type="NCBI Taxonomy" id="39486"/>
    <lineage>
        <taxon>Bacteria</taxon>
        <taxon>Bacillati</taxon>
        <taxon>Bacillota</taxon>
        <taxon>Clostridia</taxon>
        <taxon>Lachnospirales</taxon>
        <taxon>Lachnospiraceae</taxon>
        <taxon>Dorea</taxon>
    </lineage>
</organism>
<dbReference type="EMBL" id="QSVQ01000003">
    <property type="protein sequence ID" value="RGO53361.1"/>
    <property type="molecule type" value="Genomic_DNA"/>
</dbReference>
<dbReference type="SFLD" id="SFLDS00029">
    <property type="entry name" value="Radical_SAM"/>
    <property type="match status" value="1"/>
</dbReference>
<dbReference type="InterPro" id="IPR051198">
    <property type="entry name" value="BchE-like"/>
</dbReference>
<evidence type="ECO:0000313" key="8">
    <source>
        <dbReference type="EMBL" id="RGO53361.1"/>
    </source>
</evidence>
<evidence type="ECO:0000313" key="12">
    <source>
        <dbReference type="Proteomes" id="UP000261055"/>
    </source>
</evidence>